<accession>W8KPY9</accession>
<organism evidence="3 4">
    <name type="scientific">Ectothiorhodospira haloalkaliphila</name>
    <dbReference type="NCBI Taxonomy" id="421628"/>
    <lineage>
        <taxon>Bacteria</taxon>
        <taxon>Pseudomonadati</taxon>
        <taxon>Pseudomonadota</taxon>
        <taxon>Gammaproteobacteria</taxon>
        <taxon>Chromatiales</taxon>
        <taxon>Ectothiorhodospiraceae</taxon>
        <taxon>Ectothiorhodospira</taxon>
    </lineage>
</organism>
<gene>
    <name evidence="3" type="ORF">M911_07750</name>
</gene>
<dbReference type="InterPro" id="IPR058647">
    <property type="entry name" value="BSH_CzcB-like"/>
</dbReference>
<dbReference type="KEGG" id="hhc:M911_07750"/>
<dbReference type="AlphaFoldDB" id="W8KPY9"/>
<comment type="similarity">
    <text evidence="1">Belongs to the membrane fusion protein (MFP) (TC 8.A.1) family.</text>
</comment>
<proteinExistence type="inferred from homology"/>
<dbReference type="Gene3D" id="1.10.287.470">
    <property type="entry name" value="Helix hairpin bin"/>
    <property type="match status" value="1"/>
</dbReference>
<dbReference type="GO" id="GO:0015562">
    <property type="term" value="F:efflux transmembrane transporter activity"/>
    <property type="evidence" value="ECO:0007669"/>
    <property type="project" value="TreeGrafter"/>
</dbReference>
<dbReference type="PANTHER" id="PTHR30469:SF15">
    <property type="entry name" value="HLYD FAMILY OF SECRETION PROTEINS"/>
    <property type="match status" value="1"/>
</dbReference>
<evidence type="ECO:0000256" key="1">
    <source>
        <dbReference type="ARBA" id="ARBA00009477"/>
    </source>
</evidence>
<dbReference type="HOGENOM" id="CLU_018816_1_4_6"/>
<dbReference type="SUPFAM" id="SSF111369">
    <property type="entry name" value="HlyD-like secretion proteins"/>
    <property type="match status" value="1"/>
</dbReference>
<evidence type="ECO:0000313" key="3">
    <source>
        <dbReference type="EMBL" id="AHK79072.1"/>
    </source>
</evidence>
<keyword evidence="4" id="KW-1185">Reference proteome</keyword>
<dbReference type="GO" id="GO:1990281">
    <property type="term" value="C:efflux pump complex"/>
    <property type="evidence" value="ECO:0007669"/>
    <property type="project" value="TreeGrafter"/>
</dbReference>
<dbReference type="PANTHER" id="PTHR30469">
    <property type="entry name" value="MULTIDRUG RESISTANCE PROTEIN MDTA"/>
    <property type="match status" value="1"/>
</dbReference>
<dbReference type="InterPro" id="IPR006143">
    <property type="entry name" value="RND_pump_MFP"/>
</dbReference>
<dbReference type="NCBIfam" id="TIGR01730">
    <property type="entry name" value="RND_mfp"/>
    <property type="match status" value="1"/>
</dbReference>
<evidence type="ECO:0000259" key="2">
    <source>
        <dbReference type="Pfam" id="PF25973"/>
    </source>
</evidence>
<evidence type="ECO:0000313" key="4">
    <source>
        <dbReference type="Proteomes" id="UP000019442"/>
    </source>
</evidence>
<dbReference type="Gene3D" id="2.40.50.100">
    <property type="match status" value="1"/>
</dbReference>
<dbReference type="Proteomes" id="UP000019442">
    <property type="component" value="Chromosome"/>
</dbReference>
<feature type="domain" description="CzcB-like barrel-sandwich hybrid" evidence="2">
    <location>
        <begin position="48"/>
        <end position="186"/>
    </location>
</feature>
<reference evidence="4" key="2">
    <citation type="submission" date="2014-02" db="EMBL/GenBank/DDBJ databases">
        <title>Draft Genome Sequence of extremely halophilic bacteria Halorhodospira halochloris.</title>
        <authorList>
            <person name="Singh K.S."/>
        </authorList>
    </citation>
    <scope>NUCLEOTIDE SEQUENCE [LARGE SCALE GENOMIC DNA]</scope>
    <source>
        <strain evidence="4">A</strain>
    </source>
</reference>
<dbReference type="Pfam" id="PF25973">
    <property type="entry name" value="BSH_CzcB"/>
    <property type="match status" value="1"/>
</dbReference>
<reference evidence="3 4" key="1">
    <citation type="journal article" date="2014" name="J Genomics">
        <title>Draft Genome Sequence of the Extremely Halophilic Phototrophic Purple Sulfur Bacterium Halorhodospira halochloris.</title>
        <authorList>
            <person name="Singh K.S."/>
            <person name="Kirksey J."/>
            <person name="Hoff W.D."/>
            <person name="Deole R."/>
        </authorList>
    </citation>
    <scope>NUCLEOTIDE SEQUENCE [LARGE SCALE GENOMIC DNA]</scope>
    <source>
        <strain evidence="3 4">A</strain>
    </source>
</reference>
<dbReference type="EMBL" id="CP007268">
    <property type="protein sequence ID" value="AHK79072.1"/>
    <property type="molecule type" value="Genomic_DNA"/>
</dbReference>
<dbReference type="Gene3D" id="2.40.30.170">
    <property type="match status" value="1"/>
</dbReference>
<sequence length="331" mass="36489">MLLLCLLALPQAAPGADPRPVTIRTLEAVGFYPVRSAPATTISLNDTRVSAEIHGVVQEMPVRVGDEIESGALLARLDCDEHALDLQQARAMTQAARADAEFAQFQLERAQELARRQAVSAEVLNERQAQASRTRAEVLRLEAASRAAQRRVNHCQIRAPFDAVVIERLASTGELVQAGTPIARILDARDLEVSGDIQQRDLPALEAAGSIRFVAAGEHYPVELRAISPMVDQRLRSVDVRFVFTEEAARPGQVGRIEWVSDRRHAPADLLVRRDDMLGVFVEEEGQARFISTPGVREGQPPPLDLPDEARLIFDGRFGLRDGDPVRIIER</sequence>
<name>W8KPY9_9GAMM</name>
<protein>
    <recommendedName>
        <fullName evidence="2">CzcB-like barrel-sandwich hybrid domain-containing protein</fullName>
    </recommendedName>
</protein>